<feature type="region of interest" description="Disordered" evidence="1">
    <location>
        <begin position="69"/>
        <end position="102"/>
    </location>
</feature>
<sequence length="334" mass="36133">MSSGAGSTKRARDASSRTPKSASQAKLGDDLHPKPHSDSSRASSVARSHAGAALEEFCDFGDDTGPGFGGVTPEFSFDLGGGDPEPHTSGDTAIATTATSPSALGLRETADTAFLGYTAPEGEDTLTAIRSDVGQERDDAPTDHPVAIRALGEYEKKIADSSRRSVLKASIKSFLLMYTEQQLTCKANHRLMGQEGCVPGAFTSHCHDLLNKKQSKYFLDYLDQYMDDHMDTQTMQFSEDTVNNTDDVTDNNDICRRKVQSTREALYPYFRDHGAFIYDLIDENPDVRKAIQLSLREFTGGHGNQAAKPASSRGSQGAFNEDLGEGSSTGISRR</sequence>
<proteinExistence type="predicted"/>
<dbReference type="Proteomes" id="UP001358614">
    <property type="component" value="Chromosome 1"/>
</dbReference>
<dbReference type="GeneID" id="91104646"/>
<protein>
    <submittedName>
        <fullName evidence="2">Uncharacterized protein</fullName>
    </submittedName>
</protein>
<dbReference type="RefSeq" id="XP_066085710.1">
    <property type="nucleotide sequence ID" value="XM_066229613.1"/>
</dbReference>
<accession>A0AAX4KPZ0</accession>
<evidence type="ECO:0000256" key="1">
    <source>
        <dbReference type="SAM" id="MobiDB-lite"/>
    </source>
</evidence>
<gene>
    <name evidence="2" type="ORF">V865_005845</name>
</gene>
<reference evidence="2 3" key="1">
    <citation type="submission" date="2024-01" db="EMBL/GenBank/DDBJ databases">
        <title>Comparative genomics of Cryptococcus and Kwoniella reveals pathogenesis evolution and contrasting modes of karyotype evolution via chromosome fusion or intercentromeric recombination.</title>
        <authorList>
            <person name="Coelho M.A."/>
            <person name="David-Palma M."/>
            <person name="Shea T."/>
            <person name="Bowers K."/>
            <person name="McGinley-Smith S."/>
            <person name="Mohammad A.W."/>
            <person name="Gnirke A."/>
            <person name="Yurkov A.M."/>
            <person name="Nowrousian M."/>
            <person name="Sun S."/>
            <person name="Cuomo C.A."/>
            <person name="Heitman J."/>
        </authorList>
    </citation>
    <scope>NUCLEOTIDE SEQUENCE [LARGE SCALE GENOMIC DNA]</scope>
    <source>
        <strain evidence="2 3">PYCC6329</strain>
    </source>
</reference>
<dbReference type="AlphaFoldDB" id="A0AAX4KPZ0"/>
<organism evidence="2 3">
    <name type="scientific">Kwoniella europaea PYCC6329</name>
    <dbReference type="NCBI Taxonomy" id="1423913"/>
    <lineage>
        <taxon>Eukaryota</taxon>
        <taxon>Fungi</taxon>
        <taxon>Dikarya</taxon>
        <taxon>Basidiomycota</taxon>
        <taxon>Agaricomycotina</taxon>
        <taxon>Tremellomycetes</taxon>
        <taxon>Tremellales</taxon>
        <taxon>Cryptococcaceae</taxon>
        <taxon>Kwoniella</taxon>
    </lineage>
</organism>
<feature type="compositionally biased region" description="Low complexity" evidence="1">
    <location>
        <begin position="92"/>
        <end position="102"/>
    </location>
</feature>
<name>A0AAX4KPZ0_9TREE</name>
<feature type="region of interest" description="Disordered" evidence="1">
    <location>
        <begin position="301"/>
        <end position="334"/>
    </location>
</feature>
<feature type="region of interest" description="Disordered" evidence="1">
    <location>
        <begin position="1"/>
        <end position="48"/>
    </location>
</feature>
<keyword evidence="3" id="KW-1185">Reference proteome</keyword>
<feature type="compositionally biased region" description="Basic and acidic residues" evidence="1">
    <location>
        <begin position="27"/>
        <end position="39"/>
    </location>
</feature>
<dbReference type="KEGG" id="ker:91104646"/>
<evidence type="ECO:0000313" key="2">
    <source>
        <dbReference type="EMBL" id="WWD07743.1"/>
    </source>
</evidence>
<dbReference type="EMBL" id="CP144089">
    <property type="protein sequence ID" value="WWD07743.1"/>
    <property type="molecule type" value="Genomic_DNA"/>
</dbReference>
<evidence type="ECO:0000313" key="3">
    <source>
        <dbReference type="Proteomes" id="UP001358614"/>
    </source>
</evidence>